<dbReference type="RefSeq" id="WP_175395999.1">
    <property type="nucleotide sequence ID" value="NZ_JABMCB010000179.1"/>
</dbReference>
<name>A0A7Y6EW21_9BACL</name>
<feature type="transmembrane region" description="Helical" evidence="1">
    <location>
        <begin position="116"/>
        <end position="134"/>
    </location>
</feature>
<keyword evidence="1" id="KW-0472">Membrane</keyword>
<evidence type="ECO:0000313" key="2">
    <source>
        <dbReference type="EMBL" id="NUU76268.1"/>
    </source>
</evidence>
<dbReference type="Proteomes" id="UP000526125">
    <property type="component" value="Unassembled WGS sequence"/>
</dbReference>
<reference evidence="2 3" key="1">
    <citation type="submission" date="2020-05" db="EMBL/GenBank/DDBJ databases">
        <title>Genome Sequencing of Type Strains.</title>
        <authorList>
            <person name="Lemaire J.F."/>
            <person name="Inderbitzin P."/>
            <person name="Gregorio O.A."/>
            <person name="Collins S.B."/>
            <person name="Wespe N."/>
            <person name="Knight-Connoni V."/>
        </authorList>
    </citation>
    <scope>NUCLEOTIDE SEQUENCE [LARGE SCALE GENOMIC DNA]</scope>
    <source>
        <strain evidence="2 3">LMG 21957</strain>
    </source>
</reference>
<sequence length="140" mass="16010">MPFVLLSFGLRAFALLPYYELPSPRRSSSGYKIVHFGNHRRSGIHRIAGHKLTHGILLLLNVGTAFYGFTQGNSAVYMEAFRQIFLYPYDDDFVLLTLLSVIALFRDSVFSRRSRIWAFIGLIPLIGPLLYLIVDRRSTI</sequence>
<gene>
    <name evidence="2" type="ORF">HP552_13620</name>
</gene>
<organism evidence="2 3">
    <name type="scientific">Paenibacillus xylanilyticus</name>
    <dbReference type="NCBI Taxonomy" id="248903"/>
    <lineage>
        <taxon>Bacteria</taxon>
        <taxon>Bacillati</taxon>
        <taxon>Bacillota</taxon>
        <taxon>Bacilli</taxon>
        <taxon>Bacillales</taxon>
        <taxon>Paenibacillaceae</taxon>
        <taxon>Paenibacillus</taxon>
    </lineage>
</organism>
<evidence type="ECO:0000256" key="1">
    <source>
        <dbReference type="SAM" id="Phobius"/>
    </source>
</evidence>
<accession>A0A7Y6EW21</accession>
<keyword evidence="1" id="KW-1133">Transmembrane helix</keyword>
<protein>
    <recommendedName>
        <fullName evidence="4">DUF2834 domain-containing protein</fullName>
    </recommendedName>
</protein>
<keyword evidence="3" id="KW-1185">Reference proteome</keyword>
<dbReference type="EMBL" id="JABMCB010000179">
    <property type="protein sequence ID" value="NUU76268.1"/>
    <property type="molecule type" value="Genomic_DNA"/>
</dbReference>
<keyword evidence="1" id="KW-0812">Transmembrane</keyword>
<feature type="transmembrane region" description="Helical" evidence="1">
    <location>
        <begin position="93"/>
        <end position="109"/>
    </location>
</feature>
<proteinExistence type="predicted"/>
<evidence type="ECO:0000313" key="3">
    <source>
        <dbReference type="Proteomes" id="UP000526125"/>
    </source>
</evidence>
<comment type="caution">
    <text evidence="2">The sequence shown here is derived from an EMBL/GenBank/DDBJ whole genome shotgun (WGS) entry which is preliminary data.</text>
</comment>
<evidence type="ECO:0008006" key="4">
    <source>
        <dbReference type="Google" id="ProtNLM"/>
    </source>
</evidence>
<dbReference type="AlphaFoldDB" id="A0A7Y6EW21"/>